<organism evidence="3 4">
    <name type="scientific">Orchesella dallaii</name>
    <dbReference type="NCBI Taxonomy" id="48710"/>
    <lineage>
        <taxon>Eukaryota</taxon>
        <taxon>Metazoa</taxon>
        <taxon>Ecdysozoa</taxon>
        <taxon>Arthropoda</taxon>
        <taxon>Hexapoda</taxon>
        <taxon>Collembola</taxon>
        <taxon>Entomobryomorpha</taxon>
        <taxon>Entomobryoidea</taxon>
        <taxon>Orchesellidae</taxon>
        <taxon>Orchesellinae</taxon>
        <taxon>Orchesella</taxon>
    </lineage>
</organism>
<comment type="caution">
    <text evidence="3">The sequence shown here is derived from an EMBL/GenBank/DDBJ whole genome shotgun (WGS) entry which is preliminary data.</text>
</comment>
<feature type="region of interest" description="Disordered" evidence="1">
    <location>
        <begin position="1851"/>
        <end position="1877"/>
    </location>
</feature>
<dbReference type="Pfam" id="PF23028">
    <property type="entry name" value="YbjQ_3"/>
    <property type="match status" value="1"/>
</dbReference>
<evidence type="ECO:0000313" key="4">
    <source>
        <dbReference type="Proteomes" id="UP001642540"/>
    </source>
</evidence>
<dbReference type="InterPro" id="IPR000008">
    <property type="entry name" value="C2_dom"/>
</dbReference>
<feature type="region of interest" description="Disordered" evidence="1">
    <location>
        <begin position="2029"/>
        <end position="2072"/>
    </location>
</feature>
<dbReference type="SMART" id="SM00239">
    <property type="entry name" value="C2"/>
    <property type="match status" value="1"/>
</dbReference>
<dbReference type="PANTHER" id="PTHR37412:SF2">
    <property type="entry name" value="C2 DOMAIN-CONTAINING PROTEIN 5"/>
    <property type="match status" value="1"/>
</dbReference>
<feature type="region of interest" description="Disordered" evidence="1">
    <location>
        <begin position="477"/>
        <end position="497"/>
    </location>
</feature>
<keyword evidence="4" id="KW-1185">Reference proteome</keyword>
<dbReference type="InterPro" id="IPR038983">
    <property type="entry name" value="C2CD5"/>
</dbReference>
<evidence type="ECO:0000313" key="3">
    <source>
        <dbReference type="EMBL" id="CAL8079118.1"/>
    </source>
</evidence>
<dbReference type="PANTHER" id="PTHR37412">
    <property type="entry name" value="C2 DOMAIN-CONTAINING PROTEIN 5"/>
    <property type="match status" value="1"/>
</dbReference>
<dbReference type="InterPro" id="IPR035892">
    <property type="entry name" value="C2_domain_sf"/>
</dbReference>
<feature type="compositionally biased region" description="Low complexity" evidence="1">
    <location>
        <begin position="1264"/>
        <end position="1286"/>
    </location>
</feature>
<feature type="compositionally biased region" description="Low complexity" evidence="1">
    <location>
        <begin position="477"/>
        <end position="492"/>
    </location>
</feature>
<dbReference type="EMBL" id="CAXLJM020000013">
    <property type="protein sequence ID" value="CAL8079118.1"/>
    <property type="molecule type" value="Genomic_DNA"/>
</dbReference>
<feature type="region of interest" description="Disordered" evidence="1">
    <location>
        <begin position="644"/>
        <end position="672"/>
    </location>
</feature>
<reference evidence="3 4" key="1">
    <citation type="submission" date="2024-08" db="EMBL/GenBank/DDBJ databases">
        <authorList>
            <person name="Cucini C."/>
            <person name="Frati F."/>
        </authorList>
    </citation>
    <scope>NUCLEOTIDE SEQUENCE [LARGE SCALE GENOMIC DNA]</scope>
</reference>
<dbReference type="Pfam" id="PF00168">
    <property type="entry name" value="C2"/>
    <property type="match status" value="1"/>
</dbReference>
<sequence>MPGKVKVKIVSGRNLPIMDRSNLTTDAYVEVKLGSSIYKTDVYRKSLHPVWNSEWFRFEMDDLELQDEPLQIRLMDHDTYSSNDAIGKVYLDLNPLLCNSSRGKDTSGKMISGWIPVYDTMHGIRGEVNLIVKVELFSDLNKFRQSSCGVRFFFTQSVPEGYIAHTMKGFVEELVVNDDPEYQWIDKIRTPRASNEARQTLFSKLSGEVQRKVGLKALELGGNAVIGYKQCFDLEGESGIVVRGIGTAAYLTRQYESQLSPTCGETLGMSREFAELQGYRSLSKHGRSLRKRGGPGRAPRLHRRSFRVPSSSDSMSGTLLLHQHIDGGTGRKKSHDDTCLMAHAASNFDEVESLVEPGSGAKVKQGSFEGFKERSSSFREDSIMKLMKSNLKKSLTSSTQSVPPTNSSPAKKLPFITNVPGVTQNYLSVATSEPCIQVSSSQPHEGNRLCPSFTTIPSPTPQIKYSKPMPFIPISAFRSRSSSRSPHNASPHSKSHRIECSSIIENDADSALNSPHSSRQDNNITCVTNHSFDDANNSHARSALASCIMHVRANSETMSSDVSSHTIESEHDRSKSVMELTGSTVALGPTHVPIYLGSVGDVESAGSNIDSNPEGEIDEDSTSDTSMRILYGIRAAHAIRPPFDTEFESDTSKDFTKASSGNEGCSVDNDELSPVSERDGFLLLRKKRGSRRKDRYSKSSLMKRASANFAERGLLLGGTEKLKEEVVKFFKRKKSSDDNESCSSGTKNALSSNRKFLKTKSSPYRDVKFFFRRRRTTSSSAKNVPNPLGAAGRSKSSSILFRSNSESHSLGQTSLDSMPSIGSEPAFDQDEDDSSHDVVNPGIYLGEKGPGSTVPKLNLPELDEQSDKENSGAAAFADPDNIQQVIASNTANVLQLTKSKIIEIVKELGYSTDSPLKLYISSMDALLVYDPSEESSNVGTLVSDCGGAGASACSLSSSASSTIIFHVNSESNALNKMLEGGGGCSSSAQSCSTSKSSLFTPSARSRYLARHETVKLRPTVSQLFESDASGMNSFSTSSSKSRIETNESFSTSASASESVGNVSTLNKLLTKYQGHSHHHHPLKKTGSMRDNTKCNCTTQTKFGAMSSFRSRQNMEQMGSCPMHAQSESKVSFSVYTDRSEAVDKVVDMLHGGSSIEDVLIVTGVSDLSSRREVDDKVVERKEEDVKFDLHDNFEHMGITGCRSPIPEELLCDRSTPTQSNLNQPNTLTGGMSNYSVSTITNSIAQHTPTSATVNAVNFYNNPPSETSTSMNANNNTTTSNLTNNNSRAMVGGGRTNYSLSRGAHSSDDSSLVARQDNGNSAATTLDETATKTSLVTKSPCPPYPSSTDKNLTRNGLSHHHRQGSKDKNPVAQTAQDTALNIVTSQGDEHSHPTNKNGVGSLNYNKAAPKNPVSTAFFSQQGARSQSLASNTGSQFSGHGQSNVTTTIITSATGTVPLSHCMMGTSGGALYRRSSESDLSTPPKPSNLCAHMRSFPPGMKPGITAVDQYGLMEYPFITISQFPPGFLTHIGGTVTARSVKLLERISNLEEPESRDAWWNEIRMEIRAHCRAFGCTVVVGYEEHTTMCDDVCVLSASGTAAIATTTIGLKSVELLTVSSKHGPPSAVIADVPCHGRGFGVDKDRAILSKLDSALNTTSNGAIKHIVVTTTPSKHRHDSDSDPSCSILHIPTNPVILPFPVKMSRCHVCRKGRVPDVLIVTVDVPPGLHVTGKGTLIQAQVFRPKKDCKGEISAKEVSDSLPFLEYELHRRLINKLKVKGMNAIFGLKVQICLGDKLMVAVATGTAMYVTALPPPGVPIITAGNLKTDAQKVLQYQKVVQDAYDRNRQHYDLKSIPVPANGRHSGSSDGEDSDDDENSEIQCGTKDTYILEVDDAEDIDIISMLIDPHPTVGFLMNNIDYLHGYEEHHVSSQQMFTQVWRCRIPTLSLRQFTAYFERLIRSVSFKLRKMMPCVLTNLSFRVELPEPDEMQIAIIGLALGMVDPVKIAAAEKAANPKSGSILAVAKDDGEMIFPLEDDGSGSSAQGLMTRSTDATGSDGASKDVPRTTPPPLGILVPAVGQINNSAAARHYAISSSSPHSLGCGQGGTNCCGHANGSGSATPSVPPQQPKSVSGGSGNLASSSSSIPPGHGVNYSFRGGTHSHPPPFSRSSSSSKVIPKPVGQ</sequence>
<dbReference type="InterPro" id="IPR056431">
    <property type="entry name" value="C2CD5_YbjQ-rel_dom"/>
</dbReference>
<feature type="compositionally biased region" description="Polar residues" evidence="1">
    <location>
        <begin position="1316"/>
        <end position="1336"/>
    </location>
</feature>
<evidence type="ECO:0000259" key="2">
    <source>
        <dbReference type="PROSITE" id="PS50004"/>
    </source>
</evidence>
<evidence type="ECO:0000256" key="1">
    <source>
        <dbReference type="SAM" id="MobiDB-lite"/>
    </source>
</evidence>
<feature type="region of interest" description="Disordered" evidence="1">
    <location>
        <begin position="776"/>
        <end position="874"/>
    </location>
</feature>
<feature type="region of interest" description="Disordered" evidence="1">
    <location>
        <begin position="1261"/>
        <end position="1371"/>
    </location>
</feature>
<dbReference type="InterPro" id="IPR037785">
    <property type="entry name" value="C2_C2CD5"/>
</dbReference>
<dbReference type="SUPFAM" id="SSF49562">
    <property type="entry name" value="C2 domain (Calcium/lipid-binding domain, CaLB)"/>
    <property type="match status" value="1"/>
</dbReference>
<protein>
    <recommendedName>
        <fullName evidence="2">C2 domain-containing protein</fullName>
    </recommendedName>
</protein>
<name>A0ABP1PVH8_9HEXA</name>
<feature type="region of interest" description="Disordered" evidence="1">
    <location>
        <begin position="2113"/>
        <end position="2179"/>
    </location>
</feature>
<proteinExistence type="predicted"/>
<dbReference type="Proteomes" id="UP001642540">
    <property type="component" value="Unassembled WGS sequence"/>
</dbReference>
<feature type="compositionally biased region" description="Polar residues" evidence="1">
    <location>
        <begin position="2036"/>
        <end position="2051"/>
    </location>
</feature>
<feature type="compositionally biased region" description="Acidic residues" evidence="1">
    <location>
        <begin position="1865"/>
        <end position="1875"/>
    </location>
</feature>
<dbReference type="InterPro" id="IPR056430">
    <property type="entry name" value="C2CD5_YbjQ-like_dom"/>
</dbReference>
<dbReference type="Gene3D" id="2.60.40.150">
    <property type="entry name" value="C2 domain"/>
    <property type="match status" value="1"/>
</dbReference>
<feature type="compositionally biased region" description="Polar residues" evidence="1">
    <location>
        <begin position="1345"/>
        <end position="1355"/>
    </location>
</feature>
<feature type="domain" description="C2" evidence="2">
    <location>
        <begin position="1"/>
        <end position="108"/>
    </location>
</feature>
<feature type="compositionally biased region" description="Low complexity" evidence="1">
    <location>
        <begin position="2125"/>
        <end position="2141"/>
    </location>
</feature>
<accession>A0ABP1PVH8</accession>
<feature type="compositionally biased region" description="Basic residues" evidence="1">
    <location>
        <begin position="284"/>
        <end position="306"/>
    </location>
</feature>
<feature type="region of interest" description="Disordered" evidence="1">
    <location>
        <begin position="284"/>
        <end position="314"/>
    </location>
</feature>
<gene>
    <name evidence="3" type="ORF">ODALV1_LOCUS4285</name>
</gene>
<feature type="compositionally biased region" description="Low complexity" evidence="1">
    <location>
        <begin position="2164"/>
        <end position="2179"/>
    </location>
</feature>
<dbReference type="CDD" id="cd08688">
    <property type="entry name" value="C2_KIAA0528-like"/>
    <property type="match status" value="1"/>
</dbReference>
<dbReference type="Pfam" id="PF23025">
    <property type="entry name" value="YbjQ_2"/>
    <property type="match status" value="3"/>
</dbReference>
<dbReference type="PROSITE" id="PS50004">
    <property type="entry name" value="C2"/>
    <property type="match status" value="1"/>
</dbReference>
<feature type="compositionally biased region" description="Polar residues" evidence="1">
    <location>
        <begin position="794"/>
        <end position="817"/>
    </location>
</feature>